<protein>
    <submittedName>
        <fullName evidence="1">Protein containing DUF901</fullName>
    </submittedName>
</protein>
<proteinExistence type="predicted"/>
<organism evidence="1">
    <name type="scientific">gut metagenome</name>
    <dbReference type="NCBI Taxonomy" id="749906"/>
    <lineage>
        <taxon>unclassified sequences</taxon>
        <taxon>metagenomes</taxon>
        <taxon>organismal metagenomes</taxon>
    </lineage>
</organism>
<accession>J9F5V7</accession>
<dbReference type="EMBL" id="AMCI01008940">
    <property type="protein sequence ID" value="EJW90276.1"/>
    <property type="molecule type" value="Genomic_DNA"/>
</dbReference>
<dbReference type="CDD" id="cd10912">
    <property type="entry name" value="PIN_YacP-like"/>
    <property type="match status" value="1"/>
</dbReference>
<feature type="non-terminal residue" evidence="1">
    <location>
        <position position="110"/>
    </location>
</feature>
<dbReference type="PANTHER" id="PTHR34547:SF1">
    <property type="entry name" value="YACP-LIKE NYN DOMAIN PROTEIN"/>
    <property type="match status" value="1"/>
</dbReference>
<gene>
    <name evidence="1" type="ORF">EVA_21617</name>
</gene>
<dbReference type="Pfam" id="PF05991">
    <property type="entry name" value="NYN_YacP"/>
    <property type="match status" value="1"/>
</dbReference>
<dbReference type="InterPro" id="IPR010298">
    <property type="entry name" value="YacP-like"/>
</dbReference>
<sequence length="110" mass="12429">EDLNELAKVTIEGARNKLMDILCNYQGYKKCTLILVFDAYKVEGGQGSVEKYHNIHVVYTKEAETADQFIEKTVHEMGRKYHVTVATSDALEQVIILGQGAQRLSARNLR</sequence>
<dbReference type="AlphaFoldDB" id="J9F5V7"/>
<evidence type="ECO:0000313" key="1">
    <source>
        <dbReference type="EMBL" id="EJW90276.1"/>
    </source>
</evidence>
<comment type="caution">
    <text evidence="1">The sequence shown here is derived from an EMBL/GenBank/DDBJ whole genome shotgun (WGS) entry which is preliminary data.</text>
</comment>
<name>J9F5V7_9ZZZZ</name>
<dbReference type="PANTHER" id="PTHR34547">
    <property type="entry name" value="YACP-LIKE NYN DOMAIN PROTEIN"/>
    <property type="match status" value="1"/>
</dbReference>
<feature type="non-terminal residue" evidence="1">
    <location>
        <position position="1"/>
    </location>
</feature>
<reference evidence="1" key="1">
    <citation type="journal article" date="2012" name="PLoS ONE">
        <title>Gene sets for utilization of primary and secondary nutrition supplies in the distal gut of endangered iberian lynx.</title>
        <authorList>
            <person name="Alcaide M."/>
            <person name="Messina E."/>
            <person name="Richter M."/>
            <person name="Bargiela R."/>
            <person name="Peplies J."/>
            <person name="Huws S.A."/>
            <person name="Newbold C.J."/>
            <person name="Golyshin P.N."/>
            <person name="Simon M.A."/>
            <person name="Lopez G."/>
            <person name="Yakimov M.M."/>
            <person name="Ferrer M."/>
        </authorList>
    </citation>
    <scope>NUCLEOTIDE SEQUENCE</scope>
</reference>